<reference evidence="2 3" key="1">
    <citation type="submission" date="2017-11" db="EMBL/GenBank/DDBJ databases">
        <title>De-novo sequencing of pomegranate (Punica granatum L.) genome.</title>
        <authorList>
            <person name="Akparov Z."/>
            <person name="Amiraslanov A."/>
            <person name="Hajiyeva S."/>
            <person name="Abbasov M."/>
            <person name="Kaur K."/>
            <person name="Hamwieh A."/>
            <person name="Solovyev V."/>
            <person name="Salamov A."/>
            <person name="Braich B."/>
            <person name="Kosarev P."/>
            <person name="Mahmoud A."/>
            <person name="Hajiyev E."/>
            <person name="Babayeva S."/>
            <person name="Izzatullayeva V."/>
            <person name="Mammadov A."/>
            <person name="Mammadov A."/>
            <person name="Sharifova S."/>
            <person name="Ojaghi J."/>
            <person name="Eynullazada K."/>
            <person name="Bayramov B."/>
            <person name="Abdulazimova A."/>
            <person name="Shahmuradov I."/>
        </authorList>
    </citation>
    <scope>NUCLEOTIDE SEQUENCE [LARGE SCALE GENOMIC DNA]</scope>
    <source>
        <strain evidence="3">cv. AG2017</strain>
        <tissue evidence="2">Leaf</tissue>
    </source>
</reference>
<accession>A0A2I0K1F6</accession>
<evidence type="ECO:0000256" key="1">
    <source>
        <dbReference type="SAM" id="SignalP"/>
    </source>
</evidence>
<comment type="caution">
    <text evidence="2">The sequence shown here is derived from an EMBL/GenBank/DDBJ whole genome shotgun (WGS) entry which is preliminary data.</text>
</comment>
<evidence type="ECO:0000313" key="3">
    <source>
        <dbReference type="Proteomes" id="UP000233551"/>
    </source>
</evidence>
<gene>
    <name evidence="2" type="ORF">CRG98_017197</name>
</gene>
<protein>
    <submittedName>
        <fullName evidence="2">Uncharacterized protein</fullName>
    </submittedName>
</protein>
<dbReference type="AlphaFoldDB" id="A0A2I0K1F6"/>
<organism evidence="2 3">
    <name type="scientific">Punica granatum</name>
    <name type="common">Pomegranate</name>
    <dbReference type="NCBI Taxonomy" id="22663"/>
    <lineage>
        <taxon>Eukaryota</taxon>
        <taxon>Viridiplantae</taxon>
        <taxon>Streptophyta</taxon>
        <taxon>Embryophyta</taxon>
        <taxon>Tracheophyta</taxon>
        <taxon>Spermatophyta</taxon>
        <taxon>Magnoliopsida</taxon>
        <taxon>eudicotyledons</taxon>
        <taxon>Gunneridae</taxon>
        <taxon>Pentapetalae</taxon>
        <taxon>rosids</taxon>
        <taxon>malvids</taxon>
        <taxon>Myrtales</taxon>
        <taxon>Lythraceae</taxon>
        <taxon>Punica</taxon>
    </lineage>
</organism>
<feature type="chain" id="PRO_5014136183" evidence="1">
    <location>
        <begin position="20"/>
        <end position="195"/>
    </location>
</feature>
<proteinExistence type="predicted"/>
<feature type="signal peptide" evidence="1">
    <location>
        <begin position="1"/>
        <end position="19"/>
    </location>
</feature>
<evidence type="ECO:0000313" key="2">
    <source>
        <dbReference type="EMBL" id="PKI62391.1"/>
    </source>
</evidence>
<sequence>MGYIRISTTFPFMSGALLALPCDTVLVVDFLNSLEAGDISEGSPASTCSTKCLRRRYEGESKVIRPFILRRKKDEVEKHLPGKSQVILERIKQKMNIDAKHLPDACIGLSALLSCVLFVFCNLGPERDVREEIMLEKMDEERRKKENYVVCLMEDHEVPEWAYATPYSKEAKSKGFDISEITGEEKETRSFMLMH</sequence>
<name>A0A2I0K1F6_PUNGR</name>
<keyword evidence="1" id="KW-0732">Signal</keyword>
<dbReference type="EMBL" id="PGOL01000974">
    <property type="protein sequence ID" value="PKI62391.1"/>
    <property type="molecule type" value="Genomic_DNA"/>
</dbReference>
<dbReference type="STRING" id="22663.A0A2I0K1F6"/>
<keyword evidence="3" id="KW-1185">Reference proteome</keyword>
<dbReference type="Proteomes" id="UP000233551">
    <property type="component" value="Unassembled WGS sequence"/>
</dbReference>